<dbReference type="Pfam" id="PF08448">
    <property type="entry name" value="PAS_4"/>
    <property type="match status" value="1"/>
</dbReference>
<keyword evidence="3" id="KW-1185">Reference proteome</keyword>
<dbReference type="Proteomes" id="UP000596827">
    <property type="component" value="Unassembled WGS sequence"/>
</dbReference>
<dbReference type="SUPFAM" id="SSF55785">
    <property type="entry name" value="PYP-like sensor domain (PAS domain)"/>
    <property type="match status" value="1"/>
</dbReference>
<dbReference type="InterPro" id="IPR013656">
    <property type="entry name" value="PAS_4"/>
</dbReference>
<dbReference type="RefSeq" id="WP_187080986.1">
    <property type="nucleotide sequence ID" value="NZ_JACORU010000002.1"/>
</dbReference>
<sequence>MTSTASAPAFLQGGGAMGERIRNFDWASHPLGEPTGWPEALKMAMSLCLGSSFPTAIYWGPELFTLYNDAWSPIPADRHPAALGRPARELWSDIWDVVGPQFEQVWTTGEGIALYEQMLPMERHGEPQETWWNYSFTALRHADNNIGGIFNQGNEVTALVLARRRRQAEIERWRELFRQAPAPVAFVTGEDHVFEVANDAYRALVGGRDILGRPVREALPEVVDQGFLSLLDQVRGSGQPYVGNSVSVKLQHSPEEPAEDRVLDFVYQPVRNATGAVDGIFVLATDVTERAKAEAALRLTNWQLSEERARLASTVEAERRAREALRKMADSMEAYMRSQREA</sequence>
<dbReference type="InterPro" id="IPR000700">
    <property type="entry name" value="PAS-assoc_C"/>
</dbReference>
<accession>A0A923M879</accession>
<evidence type="ECO:0000259" key="1">
    <source>
        <dbReference type="PROSITE" id="PS50113"/>
    </source>
</evidence>
<dbReference type="PROSITE" id="PS50113">
    <property type="entry name" value="PAC"/>
    <property type="match status" value="1"/>
</dbReference>
<comment type="caution">
    <text evidence="2">The sequence shown here is derived from an EMBL/GenBank/DDBJ whole genome shotgun (WGS) entry which is preliminary data.</text>
</comment>
<protein>
    <submittedName>
        <fullName evidence="2">PAS domain-containing protein</fullName>
    </submittedName>
</protein>
<evidence type="ECO:0000313" key="3">
    <source>
        <dbReference type="Proteomes" id="UP000596827"/>
    </source>
</evidence>
<reference evidence="2" key="1">
    <citation type="submission" date="2020-08" db="EMBL/GenBank/DDBJ databases">
        <title>Ramlibacter sp. GTP1 16S ribosomal RNA gene genome sequencing and assembly.</title>
        <authorList>
            <person name="Kang M."/>
        </authorList>
    </citation>
    <scope>NUCLEOTIDE SEQUENCE</scope>
    <source>
        <strain evidence="2">GTP1</strain>
    </source>
</reference>
<dbReference type="Gene3D" id="3.30.450.20">
    <property type="entry name" value="PAS domain"/>
    <property type="match status" value="2"/>
</dbReference>
<name>A0A923M879_9BURK</name>
<gene>
    <name evidence="2" type="ORF">H8R02_08670</name>
</gene>
<organism evidence="2 3">
    <name type="scientific">Ramlibacter albus</name>
    <dbReference type="NCBI Taxonomy" id="2079448"/>
    <lineage>
        <taxon>Bacteria</taxon>
        <taxon>Pseudomonadati</taxon>
        <taxon>Pseudomonadota</taxon>
        <taxon>Betaproteobacteria</taxon>
        <taxon>Burkholderiales</taxon>
        <taxon>Comamonadaceae</taxon>
        <taxon>Ramlibacter</taxon>
    </lineage>
</organism>
<dbReference type="AlphaFoldDB" id="A0A923M879"/>
<evidence type="ECO:0000313" key="2">
    <source>
        <dbReference type="EMBL" id="MBC5764519.1"/>
    </source>
</evidence>
<dbReference type="InterPro" id="IPR035965">
    <property type="entry name" value="PAS-like_dom_sf"/>
</dbReference>
<proteinExistence type="predicted"/>
<feature type="domain" description="PAC" evidence="1">
    <location>
        <begin position="244"/>
        <end position="299"/>
    </location>
</feature>
<dbReference type="EMBL" id="JACORU010000002">
    <property type="protein sequence ID" value="MBC5764519.1"/>
    <property type="molecule type" value="Genomic_DNA"/>
</dbReference>